<feature type="transmembrane region" description="Helical" evidence="9">
    <location>
        <begin position="145"/>
        <end position="167"/>
    </location>
</feature>
<keyword evidence="9" id="KW-0812">Transmembrane</keyword>
<keyword evidence="7" id="KW-0067">ATP-binding</keyword>
<evidence type="ECO:0000256" key="5">
    <source>
        <dbReference type="ARBA" id="ARBA00022741"/>
    </source>
</evidence>
<keyword evidence="5" id="KW-0547">Nucleotide-binding</keyword>
<name>A0A853CF34_9ACTN</name>
<organism evidence="11 12">
    <name type="scientific">Petropleomorpha daqingensis</name>
    <dbReference type="NCBI Taxonomy" id="2026353"/>
    <lineage>
        <taxon>Bacteria</taxon>
        <taxon>Bacillati</taxon>
        <taxon>Actinomycetota</taxon>
        <taxon>Actinomycetes</taxon>
        <taxon>Geodermatophilales</taxon>
        <taxon>Geodermatophilaceae</taxon>
        <taxon>Petropleomorpha</taxon>
    </lineage>
</organism>
<evidence type="ECO:0000256" key="2">
    <source>
        <dbReference type="ARBA" id="ARBA00012438"/>
    </source>
</evidence>
<keyword evidence="12" id="KW-1185">Reference proteome</keyword>
<evidence type="ECO:0000256" key="3">
    <source>
        <dbReference type="ARBA" id="ARBA00022553"/>
    </source>
</evidence>
<dbReference type="InterPro" id="IPR005467">
    <property type="entry name" value="His_kinase_dom"/>
</dbReference>
<dbReference type="Pfam" id="PF02518">
    <property type="entry name" value="HATPase_c"/>
    <property type="match status" value="1"/>
</dbReference>
<evidence type="ECO:0000259" key="10">
    <source>
        <dbReference type="PROSITE" id="PS50109"/>
    </source>
</evidence>
<dbReference type="CDD" id="cd16917">
    <property type="entry name" value="HATPase_UhpB-NarQ-NarX-like"/>
    <property type="match status" value="1"/>
</dbReference>
<gene>
    <name evidence="11" type="ORF">GGQ55_002772</name>
</gene>
<feature type="transmembrane region" description="Helical" evidence="9">
    <location>
        <begin position="78"/>
        <end position="97"/>
    </location>
</feature>
<evidence type="ECO:0000313" key="12">
    <source>
        <dbReference type="Proteomes" id="UP000541969"/>
    </source>
</evidence>
<dbReference type="InterPro" id="IPR011712">
    <property type="entry name" value="Sig_transdc_His_kin_sub3_dim/P"/>
</dbReference>
<dbReference type="EMBL" id="JACBZT010000001">
    <property type="protein sequence ID" value="NYJ06494.1"/>
    <property type="molecule type" value="Genomic_DNA"/>
</dbReference>
<feature type="transmembrane region" description="Helical" evidence="9">
    <location>
        <begin position="248"/>
        <end position="268"/>
    </location>
</feature>
<keyword evidence="9" id="KW-1133">Transmembrane helix</keyword>
<dbReference type="GO" id="GO:0000155">
    <property type="term" value="F:phosphorelay sensor kinase activity"/>
    <property type="evidence" value="ECO:0007669"/>
    <property type="project" value="InterPro"/>
</dbReference>
<dbReference type="Gene3D" id="1.20.5.1930">
    <property type="match status" value="1"/>
</dbReference>
<dbReference type="GO" id="GO:0005524">
    <property type="term" value="F:ATP binding"/>
    <property type="evidence" value="ECO:0007669"/>
    <property type="project" value="UniProtKB-KW"/>
</dbReference>
<dbReference type="GO" id="GO:0016020">
    <property type="term" value="C:membrane"/>
    <property type="evidence" value="ECO:0007669"/>
    <property type="project" value="InterPro"/>
</dbReference>
<evidence type="ECO:0000256" key="4">
    <source>
        <dbReference type="ARBA" id="ARBA00022679"/>
    </source>
</evidence>
<dbReference type="GO" id="GO:0046983">
    <property type="term" value="F:protein dimerization activity"/>
    <property type="evidence" value="ECO:0007669"/>
    <property type="project" value="InterPro"/>
</dbReference>
<dbReference type="PANTHER" id="PTHR24421">
    <property type="entry name" value="NITRATE/NITRITE SENSOR PROTEIN NARX-RELATED"/>
    <property type="match status" value="1"/>
</dbReference>
<dbReference type="PANTHER" id="PTHR24421:SF10">
    <property type="entry name" value="NITRATE_NITRITE SENSOR PROTEIN NARQ"/>
    <property type="match status" value="1"/>
</dbReference>
<proteinExistence type="predicted"/>
<dbReference type="Gene3D" id="3.30.565.10">
    <property type="entry name" value="Histidine kinase-like ATPase, C-terminal domain"/>
    <property type="match status" value="1"/>
</dbReference>
<keyword evidence="8" id="KW-0902">Two-component regulatory system</keyword>
<feature type="transmembrane region" description="Helical" evidence="9">
    <location>
        <begin position="187"/>
        <end position="209"/>
    </location>
</feature>
<dbReference type="SMART" id="SM00387">
    <property type="entry name" value="HATPase_c"/>
    <property type="match status" value="1"/>
</dbReference>
<feature type="transmembrane region" description="Helical" evidence="9">
    <location>
        <begin position="109"/>
        <end position="133"/>
    </location>
</feature>
<dbReference type="Proteomes" id="UP000541969">
    <property type="component" value="Unassembled WGS sequence"/>
</dbReference>
<dbReference type="AlphaFoldDB" id="A0A853CF34"/>
<evidence type="ECO:0000256" key="8">
    <source>
        <dbReference type="ARBA" id="ARBA00023012"/>
    </source>
</evidence>
<evidence type="ECO:0000313" key="11">
    <source>
        <dbReference type="EMBL" id="NYJ06494.1"/>
    </source>
</evidence>
<dbReference type="RefSeq" id="WP_179717647.1">
    <property type="nucleotide sequence ID" value="NZ_JACBZT010000001.1"/>
</dbReference>
<keyword evidence="6 11" id="KW-0418">Kinase</keyword>
<dbReference type="PROSITE" id="PS50109">
    <property type="entry name" value="HIS_KIN"/>
    <property type="match status" value="1"/>
</dbReference>
<dbReference type="InterPro" id="IPR050482">
    <property type="entry name" value="Sensor_HK_TwoCompSys"/>
</dbReference>
<protein>
    <recommendedName>
        <fullName evidence="2">histidine kinase</fullName>
        <ecNumber evidence="2">2.7.13.3</ecNumber>
    </recommendedName>
</protein>
<feature type="transmembrane region" description="Helical" evidence="9">
    <location>
        <begin position="46"/>
        <end position="66"/>
    </location>
</feature>
<dbReference type="EC" id="2.7.13.3" evidence="2"/>
<dbReference type="InterPro" id="IPR036890">
    <property type="entry name" value="HATPase_C_sf"/>
</dbReference>
<reference evidence="11 12" key="1">
    <citation type="submission" date="2020-07" db="EMBL/GenBank/DDBJ databases">
        <title>Sequencing the genomes of 1000 actinobacteria strains.</title>
        <authorList>
            <person name="Klenk H.-P."/>
        </authorList>
    </citation>
    <scope>NUCLEOTIDE SEQUENCE [LARGE SCALE GENOMIC DNA]</scope>
    <source>
        <strain evidence="11 12">DSM 104001</strain>
    </source>
</reference>
<evidence type="ECO:0000256" key="1">
    <source>
        <dbReference type="ARBA" id="ARBA00000085"/>
    </source>
</evidence>
<feature type="transmembrane region" description="Helical" evidence="9">
    <location>
        <begin position="12"/>
        <end position="34"/>
    </location>
</feature>
<evidence type="ECO:0000256" key="7">
    <source>
        <dbReference type="ARBA" id="ARBA00022840"/>
    </source>
</evidence>
<sequence>MPLTGGARQSRRYGALAAWTAVVTITVTVGVVLLPFVDLAYRAPALHVALETCEAVIALLAGYVLYGRFRSDRRLQQLLLVLALYTWATANLVLTALPNAVALAEGANFNGWTGLVIRSVGTLLFVGAALVPPGRQVGVVGARRWSAGVGLALLALTGVGIAVADRLPPTLDPSAPVPDPARPVLEAHPAVLAVQVVSAICFLVAAAAFTHAGRRNRDELLRWLGAGCVLATAARVHYLLFPSLYSDYLYTGDILRLGFYVFLSAGAAREIRSYWELRTRAAILEDRRRTARDLHDGLSQELAFIVAQSRRLAGHPGDELLAERISEAASRAQFEARRALRALTRPQELPFPAALQQSVEDLGERYAVKVVTDLDPSVVVEQGADDVLLRIVGEAMRNAVRHGQAHRIDVRLTADPLCLSVVDDGRGFDPGRTGALRAGGFGLTSMRERAAGLGAELSIASHPGEGTTVRVVRR</sequence>
<dbReference type="InterPro" id="IPR003594">
    <property type="entry name" value="HATPase_dom"/>
</dbReference>
<feature type="domain" description="Histidine kinase" evidence="10">
    <location>
        <begin position="293"/>
        <end position="474"/>
    </location>
</feature>
<keyword evidence="3" id="KW-0597">Phosphoprotein</keyword>
<comment type="caution">
    <text evidence="11">The sequence shown here is derived from an EMBL/GenBank/DDBJ whole genome shotgun (WGS) entry which is preliminary data.</text>
</comment>
<evidence type="ECO:0000256" key="6">
    <source>
        <dbReference type="ARBA" id="ARBA00022777"/>
    </source>
</evidence>
<keyword evidence="4" id="KW-0808">Transferase</keyword>
<dbReference type="Pfam" id="PF07730">
    <property type="entry name" value="HisKA_3"/>
    <property type="match status" value="1"/>
</dbReference>
<evidence type="ECO:0000256" key="9">
    <source>
        <dbReference type="SAM" id="Phobius"/>
    </source>
</evidence>
<accession>A0A853CF34</accession>
<dbReference type="SUPFAM" id="SSF55874">
    <property type="entry name" value="ATPase domain of HSP90 chaperone/DNA topoisomerase II/histidine kinase"/>
    <property type="match status" value="1"/>
</dbReference>
<comment type="catalytic activity">
    <reaction evidence="1">
        <text>ATP + protein L-histidine = ADP + protein N-phospho-L-histidine.</text>
        <dbReference type="EC" id="2.7.13.3"/>
    </reaction>
</comment>
<feature type="transmembrane region" description="Helical" evidence="9">
    <location>
        <begin position="221"/>
        <end position="242"/>
    </location>
</feature>
<keyword evidence="9" id="KW-0472">Membrane</keyword>